<evidence type="ECO:0000313" key="1">
    <source>
        <dbReference type="EMBL" id="KAH7016638.1"/>
    </source>
</evidence>
<evidence type="ECO:0000313" key="2">
    <source>
        <dbReference type="Proteomes" id="UP000774617"/>
    </source>
</evidence>
<keyword evidence="2" id="KW-1185">Reference proteome</keyword>
<sequence>MSKLSQELLDNILQYLSISDVAGVLRSTFNQRAPTDRYSVSDDAQELGDIHLLERSVSNRLDPASHLRKGFINVKQLVKCMSRTGTVLVGPRAFEYFSGEWTSGHDGTWDFLVQWFPAEVLDILIAFSKAGTTWETPIQRAFRQYKDCSECQEAIRKITLAASEARDPPPTTYTVLQKLSECSSHERHGILTSVRGVARDGKTPVILHIQELNEPTLDNAITAPLRHLCDVRLSHLQCMVAGYAAVHMNFGTTNEKKTVILHQSSDEPLGEFLVPEGYHVDQRHESHGVLRALADRESICINLSRFSGINRDIASAAHRVISFAMWYEYYNSTVHLPSLVDCASAGRVFPFLRYIWGDRVEDDAESLVGKPNHGFHPAESLMVLSSEYGVANDWI</sequence>
<proteinExistence type="predicted"/>
<gene>
    <name evidence="1" type="ORF">B0J12DRAFT_705651</name>
</gene>
<reference evidence="1 2" key="1">
    <citation type="journal article" date="2021" name="Nat. Commun.">
        <title>Genetic determinants of endophytism in the Arabidopsis root mycobiome.</title>
        <authorList>
            <person name="Mesny F."/>
            <person name="Miyauchi S."/>
            <person name="Thiergart T."/>
            <person name="Pickel B."/>
            <person name="Atanasova L."/>
            <person name="Karlsson M."/>
            <person name="Huettel B."/>
            <person name="Barry K.W."/>
            <person name="Haridas S."/>
            <person name="Chen C."/>
            <person name="Bauer D."/>
            <person name="Andreopoulos W."/>
            <person name="Pangilinan J."/>
            <person name="LaButti K."/>
            <person name="Riley R."/>
            <person name="Lipzen A."/>
            <person name="Clum A."/>
            <person name="Drula E."/>
            <person name="Henrissat B."/>
            <person name="Kohler A."/>
            <person name="Grigoriev I.V."/>
            <person name="Martin F.M."/>
            <person name="Hacquard S."/>
        </authorList>
    </citation>
    <scope>NUCLEOTIDE SEQUENCE [LARGE SCALE GENOMIC DNA]</scope>
    <source>
        <strain evidence="1 2">MPI-SDFR-AT-0080</strain>
    </source>
</reference>
<accession>A0ABQ8FRH4</accession>
<organism evidence="1 2">
    <name type="scientific">Macrophomina phaseolina</name>
    <dbReference type="NCBI Taxonomy" id="35725"/>
    <lineage>
        <taxon>Eukaryota</taxon>
        <taxon>Fungi</taxon>
        <taxon>Dikarya</taxon>
        <taxon>Ascomycota</taxon>
        <taxon>Pezizomycotina</taxon>
        <taxon>Dothideomycetes</taxon>
        <taxon>Dothideomycetes incertae sedis</taxon>
        <taxon>Botryosphaeriales</taxon>
        <taxon>Botryosphaeriaceae</taxon>
        <taxon>Macrophomina</taxon>
    </lineage>
</organism>
<name>A0ABQ8FRH4_9PEZI</name>
<dbReference type="Proteomes" id="UP000774617">
    <property type="component" value="Unassembled WGS sequence"/>
</dbReference>
<comment type="caution">
    <text evidence="1">The sequence shown here is derived from an EMBL/GenBank/DDBJ whole genome shotgun (WGS) entry which is preliminary data.</text>
</comment>
<evidence type="ECO:0008006" key="3">
    <source>
        <dbReference type="Google" id="ProtNLM"/>
    </source>
</evidence>
<dbReference type="EMBL" id="JAGTJR010000074">
    <property type="protein sequence ID" value="KAH7016638.1"/>
    <property type="molecule type" value="Genomic_DNA"/>
</dbReference>
<protein>
    <recommendedName>
        <fullName evidence="3">F-box domain-containing protein</fullName>
    </recommendedName>
</protein>